<gene>
    <name evidence="3" type="ORF">SNE40_002217</name>
</gene>
<dbReference type="PANTHER" id="PTHR34737">
    <property type="entry name" value="EF-HAND DOMAIN-CONTAINING PROTEIN"/>
    <property type="match status" value="1"/>
</dbReference>
<organism evidence="3 4">
    <name type="scientific">Patella caerulea</name>
    <name type="common">Rayed Mediterranean limpet</name>
    <dbReference type="NCBI Taxonomy" id="87958"/>
    <lineage>
        <taxon>Eukaryota</taxon>
        <taxon>Metazoa</taxon>
        <taxon>Spiralia</taxon>
        <taxon>Lophotrochozoa</taxon>
        <taxon>Mollusca</taxon>
        <taxon>Gastropoda</taxon>
        <taxon>Patellogastropoda</taxon>
        <taxon>Patelloidea</taxon>
        <taxon>Patellidae</taxon>
        <taxon>Patella</taxon>
    </lineage>
</organism>
<dbReference type="AlphaFoldDB" id="A0AAN8K5D9"/>
<name>A0AAN8K5D9_PATCE</name>
<reference evidence="3 4" key="1">
    <citation type="submission" date="2024-01" db="EMBL/GenBank/DDBJ databases">
        <title>The genome of the rayed Mediterranean limpet Patella caerulea (Linnaeus, 1758).</title>
        <authorList>
            <person name="Anh-Thu Weber A."/>
            <person name="Halstead-Nussloch G."/>
        </authorList>
    </citation>
    <scope>NUCLEOTIDE SEQUENCE [LARGE SCALE GENOMIC DNA]</scope>
    <source>
        <strain evidence="3">AATW-2023a</strain>
        <tissue evidence="3">Whole specimen</tissue>
    </source>
</reference>
<dbReference type="InterPro" id="IPR055313">
    <property type="entry name" value="Temptin-like"/>
</dbReference>
<dbReference type="Proteomes" id="UP001347796">
    <property type="component" value="Unassembled WGS sequence"/>
</dbReference>
<dbReference type="EMBL" id="JAZGQO010000002">
    <property type="protein sequence ID" value="KAK6190321.1"/>
    <property type="molecule type" value="Genomic_DNA"/>
</dbReference>
<feature type="signal peptide" evidence="1">
    <location>
        <begin position="1"/>
        <end position="17"/>
    </location>
</feature>
<evidence type="ECO:0000313" key="4">
    <source>
        <dbReference type="Proteomes" id="UP001347796"/>
    </source>
</evidence>
<dbReference type="InterPro" id="IPR057626">
    <property type="entry name" value="S-S_Temptin"/>
</dbReference>
<keyword evidence="1" id="KW-0732">Signal</keyword>
<dbReference type="PANTHER" id="PTHR34737:SF2">
    <property type="entry name" value="EF-HAND DOMAIN-CONTAINING PROTEIN"/>
    <property type="match status" value="1"/>
</dbReference>
<feature type="domain" description="Temptin Cys/Cys disulfide" evidence="2">
    <location>
        <begin position="16"/>
        <end position="114"/>
    </location>
</feature>
<dbReference type="Pfam" id="PF24784">
    <property type="entry name" value="Temptin_C"/>
    <property type="match status" value="1"/>
</dbReference>
<sequence>MLRVVMLTVCLSSMVYCKQKYMDEIPNGHNVPNPCKPGETWPASGHNDPTDGHTDVNQFGEDFKHHHKEWNKELCMLDSDRDGKTNGAELGDPSCIWTPKGSHNLPAPTGHPGICEPVGSPACSFQGFSCAGGFSGKHHHGRDYQSD</sequence>
<feature type="chain" id="PRO_5042902435" description="Temptin Cys/Cys disulfide domain-containing protein" evidence="1">
    <location>
        <begin position="18"/>
        <end position="147"/>
    </location>
</feature>
<proteinExistence type="predicted"/>
<accession>A0AAN8K5D9</accession>
<protein>
    <recommendedName>
        <fullName evidence="2">Temptin Cys/Cys disulfide domain-containing protein</fullName>
    </recommendedName>
</protein>
<keyword evidence="4" id="KW-1185">Reference proteome</keyword>
<comment type="caution">
    <text evidence="3">The sequence shown here is derived from an EMBL/GenBank/DDBJ whole genome shotgun (WGS) entry which is preliminary data.</text>
</comment>
<evidence type="ECO:0000256" key="1">
    <source>
        <dbReference type="SAM" id="SignalP"/>
    </source>
</evidence>
<evidence type="ECO:0000313" key="3">
    <source>
        <dbReference type="EMBL" id="KAK6190321.1"/>
    </source>
</evidence>
<evidence type="ECO:0000259" key="2">
    <source>
        <dbReference type="Pfam" id="PF24784"/>
    </source>
</evidence>